<sequence>MFKNPGGEVYLAHMGYQFSEISLKILTFRALLFSKLIQQ</sequence>
<evidence type="ECO:0000313" key="2">
    <source>
        <dbReference type="Proteomes" id="UP000006073"/>
    </source>
</evidence>
<keyword evidence="2" id="KW-1185">Reference proteome</keyword>
<name>S2DV01_INDAL</name>
<protein>
    <submittedName>
        <fullName evidence="1">Uncharacterized protein</fullName>
    </submittedName>
</protein>
<evidence type="ECO:0000313" key="1">
    <source>
        <dbReference type="EMBL" id="EOZ95926.1"/>
    </source>
</evidence>
<accession>S2DV01</accession>
<gene>
    <name evidence="1" type="ORF">A33Q_2519</name>
</gene>
<dbReference type="EMBL" id="ALWO02000036">
    <property type="protein sequence ID" value="EOZ95926.1"/>
    <property type="molecule type" value="Genomic_DNA"/>
</dbReference>
<dbReference type="AlphaFoldDB" id="S2DV01"/>
<reference evidence="1 2" key="1">
    <citation type="journal article" date="2013" name="Genome Announc.">
        <title>Draft Genome Sequence of Indibacter alkaliphilus Strain LW1T, Isolated from Lonar Lake, a Haloalkaline Lake in the Buldana District of Maharashtra, India.</title>
        <authorList>
            <person name="Singh A."/>
            <person name="Kumar Jangir P."/>
            <person name="Sharma R."/>
            <person name="Singh A."/>
            <person name="Kumar Pinnaka A."/>
            <person name="Shivaji S."/>
        </authorList>
    </citation>
    <scope>NUCLEOTIDE SEQUENCE [LARGE SCALE GENOMIC DNA]</scope>
    <source>
        <strain evidence="2">CCUG 57479 / KCTC 22604 / LW1</strain>
    </source>
</reference>
<organism evidence="1 2">
    <name type="scientific">Indibacter alkaliphilus (strain CCUG 57479 / KCTC 22604 / LW1)</name>
    <dbReference type="NCBI Taxonomy" id="1189612"/>
    <lineage>
        <taxon>Bacteria</taxon>
        <taxon>Pseudomonadati</taxon>
        <taxon>Bacteroidota</taxon>
        <taxon>Cytophagia</taxon>
        <taxon>Cytophagales</taxon>
        <taxon>Cyclobacteriaceae</taxon>
    </lineage>
</organism>
<comment type="caution">
    <text evidence="1">The sequence shown here is derived from an EMBL/GenBank/DDBJ whole genome shotgun (WGS) entry which is preliminary data.</text>
</comment>
<dbReference type="Proteomes" id="UP000006073">
    <property type="component" value="Unassembled WGS sequence"/>
</dbReference>
<proteinExistence type="predicted"/>